<dbReference type="SUPFAM" id="SSF142877">
    <property type="entry name" value="EndoU-like"/>
    <property type="match status" value="1"/>
</dbReference>
<dbReference type="GO" id="GO:0016787">
    <property type="term" value="F:hydrolase activity"/>
    <property type="evidence" value="ECO:0007669"/>
    <property type="project" value="UniProtKB-KW"/>
</dbReference>
<comment type="cofactor">
    <cofactor evidence="1">
        <name>Mn(2+)</name>
        <dbReference type="ChEBI" id="CHEBI:29035"/>
    </cofactor>
</comment>
<evidence type="ECO:0000256" key="2">
    <source>
        <dbReference type="ARBA" id="ARBA00010168"/>
    </source>
</evidence>
<sequence length="175" mass="19728">MAQGSLFSWLSDDIFRRPTFSRFCALLDNCNPHQGYKEELMHEEKQDQAAFIEEIGRTAPVKYLTSTSQLRQLAQAAHQVPPPLVNMSSLEKSSTEGKKKFLASITGFSFTLKRQKEGLTIKVTSSPEGEEKFSSGMVFSNLCQALWLKLSPEFEVPLYTVCFCLVNHIQLGPYP</sequence>
<dbReference type="AlphaFoldDB" id="A0AAN8VS47"/>
<dbReference type="GO" id="GO:0004521">
    <property type="term" value="F:RNA endonuclease activity"/>
    <property type="evidence" value="ECO:0007669"/>
    <property type="project" value="InterPro"/>
</dbReference>
<dbReference type="GO" id="GO:0046872">
    <property type="term" value="F:metal ion binding"/>
    <property type="evidence" value="ECO:0007669"/>
    <property type="project" value="UniProtKB-KW"/>
</dbReference>
<dbReference type="PANTHER" id="PTHR12439">
    <property type="entry name" value="PLACENTAL PROTEIN 11-RELATED"/>
    <property type="match status" value="1"/>
</dbReference>
<name>A0AAN8VS47_9MAGN</name>
<dbReference type="PANTHER" id="PTHR12439:SF11">
    <property type="entry name" value="URIDYLATE-SPECIFIC ENDORIBONUCLEASE"/>
    <property type="match status" value="1"/>
</dbReference>
<evidence type="ECO:0000256" key="1">
    <source>
        <dbReference type="ARBA" id="ARBA00001936"/>
    </source>
</evidence>
<evidence type="ECO:0000256" key="5">
    <source>
        <dbReference type="ARBA" id="ARBA00022723"/>
    </source>
</evidence>
<keyword evidence="7" id="KW-0378">Hydrolase</keyword>
<gene>
    <name evidence="12" type="ORF">RJ641_035216</name>
</gene>
<keyword evidence="13" id="KW-1185">Reference proteome</keyword>
<dbReference type="GO" id="GO:0016829">
    <property type="term" value="F:lyase activity"/>
    <property type="evidence" value="ECO:0007669"/>
    <property type="project" value="UniProtKB-KW"/>
</dbReference>
<evidence type="ECO:0000256" key="6">
    <source>
        <dbReference type="ARBA" id="ARBA00022759"/>
    </source>
</evidence>
<feature type="domain" description="EndoU" evidence="11">
    <location>
        <begin position="1"/>
        <end position="175"/>
    </location>
</feature>
<comment type="caution">
    <text evidence="12">The sequence shown here is derived from an EMBL/GenBank/DDBJ whole genome shotgun (WGS) entry which is preliminary data.</text>
</comment>
<evidence type="ECO:0000256" key="10">
    <source>
        <dbReference type="ARBA" id="ARBA00023239"/>
    </source>
</evidence>
<dbReference type="EMBL" id="JBAMMX010000008">
    <property type="protein sequence ID" value="KAK6935061.1"/>
    <property type="molecule type" value="Genomic_DNA"/>
</dbReference>
<dbReference type="PROSITE" id="PS51959">
    <property type="entry name" value="ENDOU"/>
    <property type="match status" value="1"/>
</dbReference>
<keyword evidence="5" id="KW-0479">Metal-binding</keyword>
<evidence type="ECO:0000256" key="3">
    <source>
        <dbReference type="ARBA" id="ARBA00011245"/>
    </source>
</evidence>
<dbReference type="GO" id="GO:0003723">
    <property type="term" value="F:RNA binding"/>
    <property type="evidence" value="ECO:0007669"/>
    <property type="project" value="UniProtKB-KW"/>
</dbReference>
<evidence type="ECO:0000256" key="9">
    <source>
        <dbReference type="ARBA" id="ARBA00023211"/>
    </source>
</evidence>
<keyword evidence="8" id="KW-0694">RNA-binding</keyword>
<comment type="similarity">
    <text evidence="2">Belongs to the ENDOU family.</text>
</comment>
<evidence type="ECO:0000313" key="13">
    <source>
        <dbReference type="Proteomes" id="UP001370490"/>
    </source>
</evidence>
<feature type="non-terminal residue" evidence="12">
    <location>
        <position position="175"/>
    </location>
</feature>
<reference evidence="12 13" key="1">
    <citation type="submission" date="2023-12" db="EMBL/GenBank/DDBJ databases">
        <title>A high-quality genome assembly for Dillenia turbinata (Dilleniales).</title>
        <authorList>
            <person name="Chanderbali A."/>
        </authorList>
    </citation>
    <scope>NUCLEOTIDE SEQUENCE [LARGE SCALE GENOMIC DNA]</scope>
    <source>
        <strain evidence="12">LSX21</strain>
        <tissue evidence="12">Leaf</tissue>
    </source>
</reference>
<dbReference type="Pfam" id="PF09412">
    <property type="entry name" value="XendoU"/>
    <property type="match status" value="1"/>
</dbReference>
<evidence type="ECO:0000259" key="11">
    <source>
        <dbReference type="PROSITE" id="PS51959"/>
    </source>
</evidence>
<dbReference type="InterPro" id="IPR039787">
    <property type="entry name" value="ENDOU"/>
</dbReference>
<comment type="subunit">
    <text evidence="3">Monomer.</text>
</comment>
<evidence type="ECO:0000313" key="12">
    <source>
        <dbReference type="EMBL" id="KAK6935061.1"/>
    </source>
</evidence>
<dbReference type="Proteomes" id="UP001370490">
    <property type="component" value="Unassembled WGS sequence"/>
</dbReference>
<evidence type="ECO:0000256" key="4">
    <source>
        <dbReference type="ARBA" id="ARBA00022722"/>
    </source>
</evidence>
<dbReference type="InterPro" id="IPR037227">
    <property type="entry name" value="EndoU-like"/>
</dbReference>
<evidence type="ECO:0000256" key="8">
    <source>
        <dbReference type="ARBA" id="ARBA00022884"/>
    </source>
</evidence>
<keyword evidence="6" id="KW-0255">Endonuclease</keyword>
<protein>
    <submittedName>
        <fullName evidence="12">EndoU ribonuclease, C-terminal</fullName>
    </submittedName>
</protein>
<keyword evidence="9" id="KW-0464">Manganese</keyword>
<evidence type="ECO:0000256" key="7">
    <source>
        <dbReference type="ARBA" id="ARBA00022801"/>
    </source>
</evidence>
<dbReference type="InterPro" id="IPR018998">
    <property type="entry name" value="EndoU_C"/>
</dbReference>
<accession>A0AAN8VS47</accession>
<keyword evidence="10" id="KW-0456">Lyase</keyword>
<organism evidence="12 13">
    <name type="scientific">Dillenia turbinata</name>
    <dbReference type="NCBI Taxonomy" id="194707"/>
    <lineage>
        <taxon>Eukaryota</taxon>
        <taxon>Viridiplantae</taxon>
        <taxon>Streptophyta</taxon>
        <taxon>Embryophyta</taxon>
        <taxon>Tracheophyta</taxon>
        <taxon>Spermatophyta</taxon>
        <taxon>Magnoliopsida</taxon>
        <taxon>eudicotyledons</taxon>
        <taxon>Gunneridae</taxon>
        <taxon>Pentapetalae</taxon>
        <taxon>Dilleniales</taxon>
        <taxon>Dilleniaceae</taxon>
        <taxon>Dillenia</taxon>
    </lineage>
</organism>
<proteinExistence type="inferred from homology"/>
<keyword evidence="4" id="KW-0540">Nuclease</keyword>